<evidence type="ECO:0000313" key="13">
    <source>
        <dbReference type="Proteomes" id="UP001193389"/>
    </source>
</evidence>
<keyword evidence="6 11" id="KW-0067">ATP-binding</keyword>
<feature type="transmembrane region" description="Helical" evidence="11">
    <location>
        <begin position="12"/>
        <end position="35"/>
    </location>
</feature>
<organism evidence="12 13">
    <name type="scientific">Aquipluma nitroreducens</name>
    <dbReference type="NCBI Taxonomy" id="2010828"/>
    <lineage>
        <taxon>Bacteria</taxon>
        <taxon>Pseudomonadati</taxon>
        <taxon>Bacteroidota</taxon>
        <taxon>Bacteroidia</taxon>
        <taxon>Marinilabiliales</taxon>
        <taxon>Prolixibacteraceae</taxon>
        <taxon>Aquipluma</taxon>
    </lineage>
</organism>
<dbReference type="KEGG" id="anf:AQPE_3236"/>
<keyword evidence="3 11" id="KW-0633">Potassium transport</keyword>
<evidence type="ECO:0000256" key="10">
    <source>
        <dbReference type="ARBA" id="ARBA00023136"/>
    </source>
</evidence>
<accession>A0A5K7SBW6</accession>
<dbReference type="PANTHER" id="PTHR30042:SF2">
    <property type="entry name" value="POTASSIUM-TRANSPORTING ATPASE KDPC SUBUNIT"/>
    <property type="match status" value="1"/>
</dbReference>
<proteinExistence type="inferred from homology"/>
<keyword evidence="8 11" id="KW-1133">Transmembrane helix</keyword>
<comment type="similarity">
    <text evidence="11">Belongs to the KdpC family.</text>
</comment>
<evidence type="ECO:0000256" key="11">
    <source>
        <dbReference type="HAMAP-Rule" id="MF_00276"/>
    </source>
</evidence>
<keyword evidence="4 11" id="KW-0812">Transmembrane</keyword>
<dbReference type="GO" id="GO:0005524">
    <property type="term" value="F:ATP binding"/>
    <property type="evidence" value="ECO:0007669"/>
    <property type="project" value="UniProtKB-UniRule"/>
</dbReference>
<dbReference type="GO" id="GO:0008556">
    <property type="term" value="F:P-type potassium transmembrane transporter activity"/>
    <property type="evidence" value="ECO:0007669"/>
    <property type="project" value="InterPro"/>
</dbReference>
<comment type="function">
    <text evidence="11">Part of the high-affinity ATP-driven potassium transport (or Kdp) system, which catalyzes the hydrolysis of ATP coupled with the electrogenic transport of potassium into the cytoplasm. This subunit acts as a catalytic chaperone that increases the ATP-binding affinity of the ATP-hydrolyzing subunit KdpB by the formation of a transient KdpB/KdpC/ATP ternary complex.</text>
</comment>
<evidence type="ECO:0000256" key="5">
    <source>
        <dbReference type="ARBA" id="ARBA00022741"/>
    </source>
</evidence>
<protein>
    <recommendedName>
        <fullName evidence="11">Potassium-transporting ATPase KdpC subunit</fullName>
    </recommendedName>
    <alternativeName>
        <fullName evidence="11">ATP phosphohydrolase [potassium-transporting] C chain</fullName>
    </alternativeName>
    <alternativeName>
        <fullName evidence="11">Potassium-binding and translocating subunit C</fullName>
    </alternativeName>
    <alternativeName>
        <fullName evidence="11">Potassium-translocating ATPase C chain</fullName>
    </alternativeName>
</protein>
<dbReference type="EMBL" id="AP018694">
    <property type="protein sequence ID" value="BBE19063.1"/>
    <property type="molecule type" value="Genomic_DNA"/>
</dbReference>
<evidence type="ECO:0000256" key="4">
    <source>
        <dbReference type="ARBA" id="ARBA00022692"/>
    </source>
</evidence>
<gene>
    <name evidence="11" type="primary">kdpC</name>
    <name evidence="12" type="ORF">AQPE_3236</name>
</gene>
<evidence type="ECO:0000256" key="1">
    <source>
        <dbReference type="ARBA" id="ARBA00022448"/>
    </source>
</evidence>
<dbReference type="AlphaFoldDB" id="A0A5K7SBW6"/>
<keyword evidence="1 11" id="KW-0813">Transport</keyword>
<evidence type="ECO:0000256" key="8">
    <source>
        <dbReference type="ARBA" id="ARBA00022989"/>
    </source>
</evidence>
<keyword evidence="7 11" id="KW-0630">Potassium</keyword>
<dbReference type="Proteomes" id="UP001193389">
    <property type="component" value="Chromosome"/>
</dbReference>
<dbReference type="RefSeq" id="WP_318347336.1">
    <property type="nucleotide sequence ID" value="NZ_AP018694.1"/>
</dbReference>
<dbReference type="PIRSF" id="PIRSF001296">
    <property type="entry name" value="K_ATPase_KdpC"/>
    <property type="match status" value="1"/>
</dbReference>
<dbReference type="Pfam" id="PF02669">
    <property type="entry name" value="KdpC"/>
    <property type="match status" value="1"/>
</dbReference>
<evidence type="ECO:0000256" key="7">
    <source>
        <dbReference type="ARBA" id="ARBA00022958"/>
    </source>
</evidence>
<keyword evidence="13" id="KW-1185">Reference proteome</keyword>
<dbReference type="GO" id="GO:0005886">
    <property type="term" value="C:plasma membrane"/>
    <property type="evidence" value="ECO:0007669"/>
    <property type="project" value="UniProtKB-SubCell"/>
</dbReference>
<comment type="subcellular location">
    <subcellularLocation>
        <location evidence="11">Cell membrane</location>
        <topology evidence="11">Single-pass membrane protein</topology>
    </subcellularLocation>
</comment>
<reference evidence="12" key="1">
    <citation type="journal article" date="2020" name="Int. J. Syst. Evol. Microbiol.">
        <title>Aquipluma nitroreducens gen. nov. sp. nov., a novel facultatively anaerobic bacterium isolated from a freshwater lake.</title>
        <authorList>
            <person name="Watanabe M."/>
            <person name="Kojima H."/>
            <person name="Fukui M."/>
        </authorList>
    </citation>
    <scope>NUCLEOTIDE SEQUENCE</scope>
    <source>
        <strain evidence="12">MeG22</strain>
    </source>
</reference>
<keyword evidence="9 11" id="KW-0406">Ion transport</keyword>
<keyword evidence="10 11" id="KW-0472">Membrane</keyword>
<comment type="subunit">
    <text evidence="11">The system is composed of three essential subunits: KdpA, KdpB and KdpC.</text>
</comment>
<evidence type="ECO:0000256" key="9">
    <source>
        <dbReference type="ARBA" id="ARBA00023065"/>
    </source>
</evidence>
<name>A0A5K7SBW6_9BACT</name>
<dbReference type="HAMAP" id="MF_00276">
    <property type="entry name" value="KdpC"/>
    <property type="match status" value="1"/>
</dbReference>
<evidence type="ECO:0000313" key="12">
    <source>
        <dbReference type="EMBL" id="BBE19063.1"/>
    </source>
</evidence>
<dbReference type="InterPro" id="IPR003820">
    <property type="entry name" value="KdpC"/>
</dbReference>
<dbReference type="PANTHER" id="PTHR30042">
    <property type="entry name" value="POTASSIUM-TRANSPORTING ATPASE C CHAIN"/>
    <property type="match status" value="1"/>
</dbReference>
<keyword evidence="2 11" id="KW-1003">Cell membrane</keyword>
<keyword evidence="5 11" id="KW-0547">Nucleotide-binding</keyword>
<sequence>MNTQIKIALKIFILFTVLLGGIYPLVITGVAQLVFPEKANGSLIVVDNKTIGSKLIGQNFDSDIYFSSRPSAIDYNPLPSGGSNLGLTSEKLKQQVADRKLEFVKANQLTANMPIPSEMLFASASGLDPHILPEAAIIQVGRIENARKLNSTQKQQLFQAINQLTEEPQFLFLGEARINVLKLNLELDKIDVNHIRKN</sequence>
<dbReference type="NCBIfam" id="TIGR00681">
    <property type="entry name" value="kdpC"/>
    <property type="match status" value="1"/>
</dbReference>
<dbReference type="NCBIfam" id="NF001454">
    <property type="entry name" value="PRK00315.1"/>
    <property type="match status" value="1"/>
</dbReference>
<evidence type="ECO:0000256" key="6">
    <source>
        <dbReference type="ARBA" id="ARBA00022840"/>
    </source>
</evidence>
<evidence type="ECO:0000256" key="2">
    <source>
        <dbReference type="ARBA" id="ARBA00022475"/>
    </source>
</evidence>
<evidence type="ECO:0000256" key="3">
    <source>
        <dbReference type="ARBA" id="ARBA00022538"/>
    </source>
</evidence>